<feature type="compositionally biased region" description="Polar residues" evidence="1">
    <location>
        <begin position="22"/>
        <end position="31"/>
    </location>
</feature>
<dbReference type="CDD" id="cd00009">
    <property type="entry name" value="AAA"/>
    <property type="match status" value="1"/>
</dbReference>
<dbReference type="GO" id="GO:0016887">
    <property type="term" value="F:ATP hydrolysis activity"/>
    <property type="evidence" value="ECO:0007669"/>
    <property type="project" value="InterPro"/>
</dbReference>
<dbReference type="OrthoDB" id="9996895at2759"/>
<feature type="domain" description="AAA+ ATPase" evidence="2">
    <location>
        <begin position="611"/>
        <end position="830"/>
    </location>
</feature>
<evidence type="ECO:0000313" key="3">
    <source>
        <dbReference type="EMBL" id="CBX96566.1"/>
    </source>
</evidence>
<feature type="compositionally biased region" description="Polar residues" evidence="1">
    <location>
        <begin position="67"/>
        <end position="79"/>
    </location>
</feature>
<dbReference type="InterPro" id="IPR003959">
    <property type="entry name" value="ATPase_AAA_core"/>
</dbReference>
<dbReference type="GO" id="GO:0003677">
    <property type="term" value="F:DNA binding"/>
    <property type="evidence" value="ECO:0007669"/>
    <property type="project" value="TreeGrafter"/>
</dbReference>
<dbReference type="GO" id="GO:0005524">
    <property type="term" value="F:ATP binding"/>
    <property type="evidence" value="ECO:0007669"/>
    <property type="project" value="InterPro"/>
</dbReference>
<dbReference type="AlphaFoldDB" id="E4ZYP0"/>
<reference evidence="4" key="1">
    <citation type="journal article" date="2011" name="Nat. Commun.">
        <title>Effector diversification within compartments of the Leptosphaeria maculans genome affected by Repeat-Induced Point mutations.</title>
        <authorList>
            <person name="Rouxel T."/>
            <person name="Grandaubert J."/>
            <person name="Hane J.K."/>
            <person name="Hoede C."/>
            <person name="van de Wouw A.P."/>
            <person name="Couloux A."/>
            <person name="Dominguez V."/>
            <person name="Anthouard V."/>
            <person name="Bally P."/>
            <person name="Bourras S."/>
            <person name="Cozijnsen A.J."/>
            <person name="Ciuffetti L.M."/>
            <person name="Degrave A."/>
            <person name="Dilmaghani A."/>
            <person name="Duret L."/>
            <person name="Fudal I."/>
            <person name="Goodwin S.B."/>
            <person name="Gout L."/>
            <person name="Glaser N."/>
            <person name="Linglin J."/>
            <person name="Kema G.H.J."/>
            <person name="Lapalu N."/>
            <person name="Lawrence C.B."/>
            <person name="May K."/>
            <person name="Meyer M."/>
            <person name="Ollivier B."/>
            <person name="Poulain J."/>
            <person name="Schoch C.L."/>
            <person name="Simon A."/>
            <person name="Spatafora J.W."/>
            <person name="Stachowiak A."/>
            <person name="Turgeon B.G."/>
            <person name="Tyler B.M."/>
            <person name="Vincent D."/>
            <person name="Weissenbach J."/>
            <person name="Amselem J."/>
            <person name="Quesneville H."/>
            <person name="Oliver R.P."/>
            <person name="Wincker P."/>
            <person name="Balesdent M.-H."/>
            <person name="Howlett B.J."/>
        </authorList>
    </citation>
    <scope>NUCLEOTIDE SEQUENCE [LARGE SCALE GENOMIC DNA]</scope>
    <source>
        <strain evidence="4">JN3 / isolate v23.1.3 / race Av1-4-5-6-7-8</strain>
    </source>
</reference>
<dbReference type="PANTHER" id="PTHR23389">
    <property type="entry name" value="CHROMOSOME TRANSMISSION FIDELITY FACTOR 18"/>
    <property type="match status" value="1"/>
</dbReference>
<dbReference type="Pfam" id="PF00004">
    <property type="entry name" value="AAA"/>
    <property type="match status" value="1"/>
</dbReference>
<keyword evidence="4" id="KW-1185">Reference proteome</keyword>
<feature type="compositionally biased region" description="Basic residues" evidence="1">
    <location>
        <begin position="237"/>
        <end position="246"/>
    </location>
</feature>
<dbReference type="GO" id="GO:0005634">
    <property type="term" value="C:nucleus"/>
    <property type="evidence" value="ECO:0007669"/>
    <property type="project" value="TreeGrafter"/>
</dbReference>
<evidence type="ECO:0000256" key="1">
    <source>
        <dbReference type="SAM" id="MobiDB-lite"/>
    </source>
</evidence>
<evidence type="ECO:0000313" key="4">
    <source>
        <dbReference type="Proteomes" id="UP000002668"/>
    </source>
</evidence>
<feature type="region of interest" description="Disordered" evidence="1">
    <location>
        <begin position="1"/>
        <end position="158"/>
    </location>
</feature>
<feature type="compositionally biased region" description="Low complexity" evidence="1">
    <location>
        <begin position="122"/>
        <end position="135"/>
    </location>
</feature>
<protein>
    <recommendedName>
        <fullName evidence="2">AAA+ ATPase domain-containing protein</fullName>
    </recommendedName>
</protein>
<feature type="compositionally biased region" description="Basic and acidic residues" evidence="1">
    <location>
        <begin position="34"/>
        <end position="45"/>
    </location>
</feature>
<evidence type="ECO:0000259" key="2">
    <source>
        <dbReference type="SMART" id="SM00382"/>
    </source>
</evidence>
<organism evidence="4">
    <name type="scientific">Leptosphaeria maculans (strain JN3 / isolate v23.1.3 / race Av1-4-5-6-7-8)</name>
    <name type="common">Blackleg fungus</name>
    <name type="synonym">Phoma lingam</name>
    <dbReference type="NCBI Taxonomy" id="985895"/>
    <lineage>
        <taxon>Eukaryota</taxon>
        <taxon>Fungi</taxon>
        <taxon>Dikarya</taxon>
        <taxon>Ascomycota</taxon>
        <taxon>Pezizomycotina</taxon>
        <taxon>Dothideomycetes</taxon>
        <taxon>Pleosporomycetidae</taxon>
        <taxon>Pleosporales</taxon>
        <taxon>Pleosporineae</taxon>
        <taxon>Leptosphaeriaceae</taxon>
        <taxon>Plenodomus</taxon>
        <taxon>Plenodomus lingam/Leptosphaeria maculans species complex</taxon>
    </lineage>
</organism>
<feature type="compositionally biased region" description="Basic and acidic residues" evidence="1">
    <location>
        <begin position="339"/>
        <end position="348"/>
    </location>
</feature>
<feature type="region of interest" description="Disordered" evidence="1">
    <location>
        <begin position="277"/>
        <end position="364"/>
    </location>
</feature>
<proteinExistence type="predicted"/>
<dbReference type="InterPro" id="IPR003593">
    <property type="entry name" value="AAA+_ATPase"/>
</dbReference>
<dbReference type="SMART" id="SM00382">
    <property type="entry name" value="AAA"/>
    <property type="match status" value="1"/>
</dbReference>
<dbReference type="Gene3D" id="3.40.50.300">
    <property type="entry name" value="P-loop containing nucleotide triphosphate hydrolases"/>
    <property type="match status" value="1"/>
</dbReference>
<dbReference type="InParanoid" id="E4ZYP0"/>
<feature type="region of interest" description="Disordered" evidence="1">
    <location>
        <begin position="1213"/>
        <end position="1232"/>
    </location>
</feature>
<dbReference type="GeneID" id="13290038"/>
<gene>
    <name evidence="3" type="ORF">LEMA_P108310.1</name>
</gene>
<feature type="region of interest" description="Disordered" evidence="1">
    <location>
        <begin position="710"/>
        <end position="736"/>
    </location>
</feature>
<dbReference type="Proteomes" id="UP000002668">
    <property type="component" value="Genome"/>
</dbReference>
<dbReference type="HOGENOM" id="CLU_003721_0_0_1"/>
<feature type="compositionally biased region" description="Basic residues" evidence="1">
    <location>
        <begin position="51"/>
        <end position="61"/>
    </location>
</feature>
<dbReference type="InterPro" id="IPR027417">
    <property type="entry name" value="P-loop_NTPase"/>
</dbReference>
<dbReference type="PANTHER" id="PTHR23389:SF21">
    <property type="entry name" value="ATPASE FAMILY AAA DOMAIN-CONTAINING PROTEIN 5"/>
    <property type="match status" value="1"/>
</dbReference>
<sequence>MHLEAKGLHPFFSKVSKESTPEDPQSTNATNILDEAHNGPEHDETIPQSVKGRKTRTKKSGTPKGSMSSEFATKGQTSLERFARPKAQSASDQAATNGDIVTEISLEADPNHERRKRQKTASPPLSIQPQSSSQPLHRHLDWHHQLQVEAENQTNESREVSLVYEAESGETHMDVQKPVSLSRLDDRAVASDAELVANLAENATPEMRQTPPKKQIKVTQSGKLVSSPPKPVLESPKKRRGRPRTKVKISPTVTVIKYGSMSDLNSRTALGKKIEEILNGPRRPGRRAPKIKVATTKPTGPSKPPHPFFTGKKDDPPAKSAVQQLPPAPRKSACTPGKLRAETRRDQSPEDLPAFGINGKRARGNKQSGLYEASWPTRETAHVRNSTSPRPMRCQIETVQLGLRPRKMKNAVVQLSQDEELVSRLARNLCNSLQDTSRQHSSTFEPPQDVRLPTRLLTTSTDISRRVRAQVMTCLGDHATQELQPGCSPAVAKLYFDIHKSLTPFDEGKCESQTWNQKYSPQSTENILYNFEQARTLKNWLESLTVMAVGGALKTSVLSDAKQPPRKKRKKAADDFIVSDNEVEPEEMIELPHAAVMSHMRSLRVSRWTRDKNVVLVSGPHGCGKSAMVHAVAKELGFEVFEINSGMRRAGKDIQDKVGDMTANHLVNHKRAVSSIKEDLGTAENTDTEQFDSVLQDDIASGRQGTVTSFFQAKPAGKPKHVSRPRSSIPKTQDAKKKMAPAAQAVLPLIAEARTSQKQSLIFFEEADILFEEDQQFWAQVTKLALSSKRPIVISCNDETQIPAYDLPLAAMLRLQPPPIDLAIDYLLVLAGKEGHILERKAVEDLYKSRNHDLRASINELDFWCQMSVGDRKGGLEWMYQRWPPGKDCDEHGDTLRVASEGTYQPGMGWLSHNIFEAQAHTAFDKEEELLKEVWRDWGISPNEWTLPVDSSSQHCTNQTPIPPSNLAMLGRLDDFVDSLSAADVYSRIGLPTYPHHHLEPTDPTLPPIPDKTRLSYTLSAPLLQVDPRTDFSSLDTGLYIQSRLLLSRAYPEFSPSPPSPSNTNATATETAYTDSILASKNISPHPHILTRSVFASALDPLAAPPDAPLTERSSYNLTPSSFDRTFSIVTLDLAPYVRSIVAHERHLETKRARVNGLLCLGGAQKRGRSTRAARTAMEGGIRETKRRERWFEGVELDADQVLGTAGEGWAGMGWIDEDGGSGEGRSEREGSLSAVLDGGNSEHVLDAGHVASAGQDVLMQDRAVTGREITLDSSQPQ</sequence>
<dbReference type="OMA" id="RNHLVQQ"/>
<accession>E4ZYP0</accession>
<dbReference type="VEuPathDB" id="FungiDB:LEMA_P108310.1"/>
<dbReference type="EMBL" id="FP929129">
    <property type="protein sequence ID" value="CBX96566.1"/>
    <property type="molecule type" value="Genomic_DNA"/>
</dbReference>
<feature type="region of interest" description="Disordered" evidence="1">
    <location>
        <begin position="201"/>
        <end position="246"/>
    </location>
</feature>
<dbReference type="STRING" id="985895.E4ZYP0"/>
<name>E4ZYP0_LEPMJ</name>
<dbReference type="SUPFAM" id="SSF52540">
    <property type="entry name" value="P-loop containing nucleoside triphosphate hydrolases"/>
    <property type="match status" value="1"/>
</dbReference>
<dbReference type="eggNOG" id="KOG1968">
    <property type="taxonomic scope" value="Eukaryota"/>
</dbReference>